<feature type="transmembrane region" description="Helical" evidence="2">
    <location>
        <begin position="480"/>
        <end position="504"/>
    </location>
</feature>
<sequence length="1094" mass="118808">MSSPMAPGAPPNPTWKYTLRKYLLLLASLVATVTYSAGFNPPGGVWQEAVTGEHLAGDPIIRQFHYARYLFFFYCNATAFGSSLLVIVLLLLLAVLHEKQNVWVTVMPLRAVMVLDLLSIMGAYAAGSCLDTLTVAYSSVLVAARRRGPVAVADVMAERPRKLVMLLATFATSLTYEAGLSLPGGFWDNTGDAHRAGEAVLQERRLGRLVALFVCNTTALVASLLIIVLLLDRKLRARTARSCGLYGCIVVALAGLVGAYAAGSCRSTHATVFVSFATPWKLRRDNCCRSLEGVVLPFKEMKRRPATMAGRHEQDEQLNQGLDKARSLVLLLATLAATITYQAALDPPGGAWQEDADGHRARDPILLAKDPTRYKAFFYYNSTAFVASLAAIVLVQSDAVLKRNALEAAMILDLFGLMGAYAAGSCRDAITSVAVAAIAGAVPIYVVIHVVFCTMDHKAGTARDADANADASMENRRKRLLLFAIFAATITYMSPRSLLLILLAETSKRLIEIIRLRQNGPHLYLPQPEPRAMIQQRAASVPSALRVQTCSSIRLLYARATRSTGCGSVFNRMLLRLGTNGHRTDRRQEQMTLICARQRNGPGDGGNDDCSNRNGAAMAATPATARQRDWNIFFNNQSNIQAGLTPPSGLWPKDGDDGGRRAGDPILLHNYPRRYVAFFYCNTVSFMSSVGVVVLLMNPNLYALSVCTVASMFGHLRTSIYVFGLVVALVIFIPVAFLLHHRQQSTSSSNNGVGRSDQGESPQGVGNENGPKPPHTKRKKYLVMLGILAASVTYSGGLNRPGGGWQSDGDRQQWHEAGDPVLHDNRRGWYNAFFYCNSASFVASVVVIVLLLLEEPDNPESSLTKAINMTIMLDLLGLLVAYGAGSGRDWAAIGSVVAIAAAVLGSYITVYAALSSLRRQGRHNEDNHEAAHQVQRYRESLRSQPREGPRSPSDDDKTRWDNLAKNPSPLPSIKFCSLRCGDAGPFPSPQSRVPFRRRIPRQLAKTEIGRRQNEENKQLNSAGLGTAVLPYEPLRSVGGVDVRGGSSDCSVASPSNTDAAMPPPGATERDVGCGDGNGLSPRNGGKRWEEFFVR</sequence>
<feature type="region of interest" description="Disordered" evidence="1">
    <location>
        <begin position="923"/>
        <end position="966"/>
    </location>
</feature>
<feature type="region of interest" description="Disordered" evidence="1">
    <location>
        <begin position="1048"/>
        <end position="1094"/>
    </location>
</feature>
<dbReference type="EMBL" id="JACEFO010000186">
    <property type="protein sequence ID" value="KAF8779127.1"/>
    <property type="molecule type" value="Genomic_DNA"/>
</dbReference>
<accession>A0A835KWB9</accession>
<feature type="transmembrane region" description="Helical" evidence="2">
    <location>
        <begin position="832"/>
        <end position="853"/>
    </location>
</feature>
<keyword evidence="2" id="KW-0472">Membrane</keyword>
<feature type="transmembrane region" description="Helical" evidence="2">
    <location>
        <begin position="890"/>
        <end position="914"/>
    </location>
</feature>
<keyword evidence="2" id="KW-1133">Transmembrane helix</keyword>
<feature type="transmembrane region" description="Helical" evidence="2">
    <location>
        <begin position="718"/>
        <end position="739"/>
    </location>
</feature>
<protein>
    <recommendedName>
        <fullName evidence="3">PGG domain-containing protein</fullName>
    </recommendedName>
</protein>
<feature type="compositionally biased region" description="Basic and acidic residues" evidence="1">
    <location>
        <begin position="923"/>
        <end position="962"/>
    </location>
</feature>
<evidence type="ECO:0000256" key="1">
    <source>
        <dbReference type="SAM" id="MobiDB-lite"/>
    </source>
</evidence>
<feature type="compositionally biased region" description="Polar residues" evidence="1">
    <location>
        <begin position="745"/>
        <end position="766"/>
    </location>
</feature>
<feature type="transmembrane region" description="Helical" evidence="2">
    <location>
        <begin position="781"/>
        <end position="798"/>
    </location>
</feature>
<dbReference type="Pfam" id="PF13962">
    <property type="entry name" value="PGG"/>
    <property type="match status" value="5"/>
</dbReference>
<dbReference type="InterPro" id="IPR026961">
    <property type="entry name" value="PGG_dom"/>
</dbReference>
<name>A0A835KWB9_9POAL</name>
<proteinExistence type="predicted"/>
<dbReference type="Proteomes" id="UP000636709">
    <property type="component" value="Unassembled WGS sequence"/>
</dbReference>
<keyword evidence="2" id="KW-0812">Transmembrane</keyword>
<feature type="domain" description="PGG" evidence="3">
    <location>
        <begin position="776"/>
        <end position="886"/>
    </location>
</feature>
<feature type="transmembrane region" description="Helical" evidence="2">
    <location>
        <begin position="206"/>
        <end position="231"/>
    </location>
</feature>
<feature type="transmembrane region" description="Helical" evidence="2">
    <location>
        <begin position="71"/>
        <end position="95"/>
    </location>
</feature>
<feature type="transmembrane region" description="Helical" evidence="2">
    <location>
        <begin position="675"/>
        <end position="698"/>
    </location>
</feature>
<feature type="transmembrane region" description="Helical" evidence="2">
    <location>
        <begin position="124"/>
        <end position="144"/>
    </location>
</feature>
<keyword evidence="5" id="KW-1185">Reference proteome</keyword>
<feature type="transmembrane region" description="Helical" evidence="2">
    <location>
        <begin position="433"/>
        <end position="452"/>
    </location>
</feature>
<gene>
    <name evidence="4" type="ORF">HU200_002800</name>
</gene>
<evidence type="ECO:0000259" key="3">
    <source>
        <dbReference type="Pfam" id="PF13962"/>
    </source>
</evidence>
<evidence type="ECO:0000313" key="4">
    <source>
        <dbReference type="EMBL" id="KAF8779127.1"/>
    </source>
</evidence>
<feature type="transmembrane region" description="Helical" evidence="2">
    <location>
        <begin position="164"/>
        <end position="186"/>
    </location>
</feature>
<feature type="domain" description="PGG" evidence="3">
    <location>
        <begin position="641"/>
        <end position="728"/>
    </location>
</feature>
<comment type="caution">
    <text evidence="4">The sequence shown here is derived from an EMBL/GenBank/DDBJ whole genome shotgun (WGS) entry which is preliminary data.</text>
</comment>
<reference evidence="4" key="1">
    <citation type="submission" date="2020-07" db="EMBL/GenBank/DDBJ databases">
        <title>Genome sequence and genetic diversity analysis of an under-domesticated orphan crop, white fonio (Digitaria exilis).</title>
        <authorList>
            <person name="Bennetzen J.L."/>
            <person name="Chen S."/>
            <person name="Ma X."/>
            <person name="Wang X."/>
            <person name="Yssel A.E.J."/>
            <person name="Chaluvadi S.R."/>
            <person name="Johnson M."/>
            <person name="Gangashetty P."/>
            <person name="Hamidou F."/>
            <person name="Sanogo M.D."/>
            <person name="Zwaenepoel A."/>
            <person name="Wallace J."/>
            <person name="Van De Peer Y."/>
            <person name="Van Deynze A."/>
        </authorList>
    </citation>
    <scope>NUCLEOTIDE SEQUENCE</scope>
    <source>
        <tissue evidence="4">Leaves</tissue>
    </source>
</reference>
<evidence type="ECO:0000256" key="2">
    <source>
        <dbReference type="SAM" id="Phobius"/>
    </source>
</evidence>
<feature type="domain" description="PGG" evidence="3">
    <location>
        <begin position="17"/>
        <end position="130"/>
    </location>
</feature>
<feature type="transmembrane region" description="Helical" evidence="2">
    <location>
        <begin position="377"/>
        <end position="396"/>
    </location>
</feature>
<dbReference type="GO" id="GO:0016020">
    <property type="term" value="C:membrane"/>
    <property type="evidence" value="ECO:0007669"/>
    <property type="project" value="TreeGrafter"/>
</dbReference>
<dbReference type="AlphaFoldDB" id="A0A835KWB9"/>
<organism evidence="4 5">
    <name type="scientific">Digitaria exilis</name>
    <dbReference type="NCBI Taxonomy" id="1010633"/>
    <lineage>
        <taxon>Eukaryota</taxon>
        <taxon>Viridiplantae</taxon>
        <taxon>Streptophyta</taxon>
        <taxon>Embryophyta</taxon>
        <taxon>Tracheophyta</taxon>
        <taxon>Spermatophyta</taxon>
        <taxon>Magnoliopsida</taxon>
        <taxon>Liliopsida</taxon>
        <taxon>Poales</taxon>
        <taxon>Poaceae</taxon>
        <taxon>PACMAD clade</taxon>
        <taxon>Panicoideae</taxon>
        <taxon>Panicodae</taxon>
        <taxon>Paniceae</taxon>
        <taxon>Anthephorinae</taxon>
        <taxon>Digitaria</taxon>
    </lineage>
</organism>
<feature type="domain" description="PGG" evidence="3">
    <location>
        <begin position="320"/>
        <end position="427"/>
    </location>
</feature>
<feature type="transmembrane region" description="Helical" evidence="2">
    <location>
        <begin position="865"/>
        <end position="884"/>
    </location>
</feature>
<dbReference type="PANTHER" id="PTHR24177">
    <property type="entry name" value="CASKIN"/>
    <property type="match status" value="1"/>
</dbReference>
<feature type="transmembrane region" description="Helical" evidence="2">
    <location>
        <begin position="243"/>
        <end position="263"/>
    </location>
</feature>
<feature type="domain" description="PGG" evidence="3">
    <location>
        <begin position="159"/>
        <end position="266"/>
    </location>
</feature>
<dbReference type="PANTHER" id="PTHR24177:SF465">
    <property type="entry name" value="OS06G0294400 PROTEIN"/>
    <property type="match status" value="1"/>
</dbReference>
<evidence type="ECO:0000313" key="5">
    <source>
        <dbReference type="Proteomes" id="UP000636709"/>
    </source>
</evidence>
<feature type="region of interest" description="Disordered" evidence="1">
    <location>
        <begin position="745"/>
        <end position="776"/>
    </location>
</feature>